<gene>
    <name evidence="1" type="ORF">P7K49_027192</name>
</gene>
<evidence type="ECO:0000313" key="1">
    <source>
        <dbReference type="EMBL" id="KAK2095776.1"/>
    </source>
</evidence>
<sequence length="59" mass="6370">REIAQLRVMQMEMLPVVEASCHKHVEDLVLSLLPPDAGFVPVTPAPAVALSSLQHLGRA</sequence>
<reference evidence="1 2" key="1">
    <citation type="submission" date="2023-05" db="EMBL/GenBank/DDBJ databases">
        <title>B98-5 Cell Line De Novo Hybrid Assembly: An Optical Mapping Approach.</title>
        <authorList>
            <person name="Kananen K."/>
            <person name="Auerbach J.A."/>
            <person name="Kautto E."/>
            <person name="Blachly J.S."/>
        </authorList>
    </citation>
    <scope>NUCLEOTIDE SEQUENCE [LARGE SCALE GENOMIC DNA]</scope>
    <source>
        <strain evidence="1">B95-8</strain>
        <tissue evidence="1">Cell line</tissue>
    </source>
</reference>
<dbReference type="Proteomes" id="UP001266305">
    <property type="component" value="Unassembled WGS sequence"/>
</dbReference>
<name>A0ABQ9UFJ1_SAGOE</name>
<evidence type="ECO:0000313" key="2">
    <source>
        <dbReference type="Proteomes" id="UP001266305"/>
    </source>
</evidence>
<keyword evidence="2" id="KW-1185">Reference proteome</keyword>
<accession>A0ABQ9UFJ1</accession>
<proteinExistence type="predicted"/>
<dbReference type="EMBL" id="JASSZA010000013">
    <property type="protein sequence ID" value="KAK2095776.1"/>
    <property type="molecule type" value="Genomic_DNA"/>
</dbReference>
<organism evidence="1 2">
    <name type="scientific">Saguinus oedipus</name>
    <name type="common">Cotton-top tamarin</name>
    <name type="synonym">Oedipomidas oedipus</name>
    <dbReference type="NCBI Taxonomy" id="9490"/>
    <lineage>
        <taxon>Eukaryota</taxon>
        <taxon>Metazoa</taxon>
        <taxon>Chordata</taxon>
        <taxon>Craniata</taxon>
        <taxon>Vertebrata</taxon>
        <taxon>Euteleostomi</taxon>
        <taxon>Mammalia</taxon>
        <taxon>Eutheria</taxon>
        <taxon>Euarchontoglires</taxon>
        <taxon>Primates</taxon>
        <taxon>Haplorrhini</taxon>
        <taxon>Platyrrhini</taxon>
        <taxon>Cebidae</taxon>
        <taxon>Callitrichinae</taxon>
        <taxon>Saguinus</taxon>
    </lineage>
</organism>
<comment type="caution">
    <text evidence="1">The sequence shown here is derived from an EMBL/GenBank/DDBJ whole genome shotgun (WGS) entry which is preliminary data.</text>
</comment>
<feature type="non-terminal residue" evidence="1">
    <location>
        <position position="59"/>
    </location>
</feature>
<feature type="non-terminal residue" evidence="1">
    <location>
        <position position="1"/>
    </location>
</feature>
<protein>
    <submittedName>
        <fullName evidence="1">Uncharacterized protein</fullName>
    </submittedName>
</protein>